<evidence type="ECO:0000313" key="4">
    <source>
        <dbReference type="Proteomes" id="UP000247409"/>
    </source>
</evidence>
<gene>
    <name evidence="3" type="ORF">BWQ96_09413</name>
</gene>
<protein>
    <recommendedName>
        <fullName evidence="2">DUF659 domain-containing protein</fullName>
    </recommendedName>
</protein>
<evidence type="ECO:0000313" key="3">
    <source>
        <dbReference type="EMBL" id="PXF40868.1"/>
    </source>
</evidence>
<dbReference type="AlphaFoldDB" id="A0A2V3IFR3"/>
<organism evidence="3 4">
    <name type="scientific">Gracilariopsis chorda</name>
    <dbReference type="NCBI Taxonomy" id="448386"/>
    <lineage>
        <taxon>Eukaryota</taxon>
        <taxon>Rhodophyta</taxon>
        <taxon>Florideophyceae</taxon>
        <taxon>Rhodymeniophycidae</taxon>
        <taxon>Gracilariales</taxon>
        <taxon>Gracilariaceae</taxon>
        <taxon>Gracilariopsis</taxon>
    </lineage>
</organism>
<accession>A0A2V3IFR3</accession>
<feature type="region of interest" description="Disordered" evidence="1">
    <location>
        <begin position="1"/>
        <end position="23"/>
    </location>
</feature>
<proteinExistence type="predicted"/>
<evidence type="ECO:0000259" key="2">
    <source>
        <dbReference type="Pfam" id="PF04937"/>
    </source>
</evidence>
<dbReference type="Proteomes" id="UP000247409">
    <property type="component" value="Unassembled WGS sequence"/>
</dbReference>
<feature type="region of interest" description="Disordered" evidence="1">
    <location>
        <begin position="126"/>
        <end position="149"/>
    </location>
</feature>
<sequence length="795" mass="90861">MCELEISASNTRTERSSTLSSSGVSHRTKKRKWWMSDLFEMREHSTGATNVSSTLFLTCKGCSWYTTAKIPNTTKLGQHLLRCGKISSAARQRLLADKRLREYYNSTLKEGGSDLFGVPVTPAISRNRKRKVSQKSDDSVRKRVCDSSQTKPKAVTYKLDVHEENSEDSYDNRTRFNGLLTKFMVKHMLPFSLLSRQPGSDDFFQLITIAIPSLGQQIPTPRRMGNKNVKRYYEAMRSRVLESIAGLLSERYATLVFDGWTDTCGASVVNVLLSLTGTQKVRRTFFLRSIYTGSKSCDAALYAGICEEAIAEYGDIQRVCAVVSDNTSSCIKAKELLFQKYTHLVSVQDQPHMANLLMQDIGDISWVKEVLSTVSTVIGDLRNQPKLYSRFKDLKTAFNLQCSAQSSLGTDCYGRVQLPKTAILPCQMVATRFASSESMAASFLRSKEVLLRLVDCPDFNARLYDSRNREKRDLFKQNVRNDSLYQKLLDIYHILRLIRQYLRLFDDESSLLSEVYPATMQLFTKIKSLPLTSFYTAERRADVIRVFEERLNGANRKVALLTPLHRVSYLLDIRSMMEKLNAYRPHVIRHILSFVRLDLFPVSKKLFSDGGEDAAVQRLCDEFLEVRLSWRSQLSDPVLRHSLMMYSRSSVYYWTEYTESPRLREFALRILCSSPSSSSVQRSFSLQSRIRTSMRNRLHTDKVSQLVFCACNETLFLSRSRTVQKLSRDSYAELRFGKGLDAIEEMESGQVYAGFLDDEYVSRDDVIEGDDDLGLDELDNETFDFLDANEGVEMI</sequence>
<name>A0A2V3IFR3_9FLOR</name>
<dbReference type="SUPFAM" id="SSF53098">
    <property type="entry name" value="Ribonuclease H-like"/>
    <property type="match status" value="1"/>
</dbReference>
<reference evidence="3 4" key="1">
    <citation type="journal article" date="2018" name="Mol. Biol. Evol.">
        <title>Analysis of the draft genome of the red seaweed Gracilariopsis chorda provides insights into genome size evolution in Rhodophyta.</title>
        <authorList>
            <person name="Lee J."/>
            <person name="Yang E.C."/>
            <person name="Graf L."/>
            <person name="Yang J.H."/>
            <person name="Qiu H."/>
            <person name="Zel Zion U."/>
            <person name="Chan C.X."/>
            <person name="Stephens T.G."/>
            <person name="Weber A.P.M."/>
            <person name="Boo G.H."/>
            <person name="Boo S.M."/>
            <person name="Kim K.M."/>
            <person name="Shin Y."/>
            <person name="Jung M."/>
            <person name="Lee S.J."/>
            <person name="Yim H.S."/>
            <person name="Lee J.H."/>
            <person name="Bhattacharya D."/>
            <person name="Yoon H.S."/>
        </authorList>
    </citation>
    <scope>NUCLEOTIDE SEQUENCE [LARGE SCALE GENOMIC DNA]</scope>
    <source>
        <strain evidence="3 4">SKKU-2015</strain>
        <tissue evidence="3">Whole body</tissue>
    </source>
</reference>
<feature type="compositionally biased region" description="Basic and acidic residues" evidence="1">
    <location>
        <begin position="134"/>
        <end position="145"/>
    </location>
</feature>
<keyword evidence="4" id="KW-1185">Reference proteome</keyword>
<dbReference type="OrthoDB" id="1741262at2759"/>
<evidence type="ECO:0000256" key="1">
    <source>
        <dbReference type="SAM" id="MobiDB-lite"/>
    </source>
</evidence>
<dbReference type="EMBL" id="NBIV01000255">
    <property type="protein sequence ID" value="PXF40868.1"/>
    <property type="molecule type" value="Genomic_DNA"/>
</dbReference>
<dbReference type="InterPro" id="IPR007021">
    <property type="entry name" value="DUF659"/>
</dbReference>
<comment type="caution">
    <text evidence="3">The sequence shown here is derived from an EMBL/GenBank/DDBJ whole genome shotgun (WGS) entry which is preliminary data.</text>
</comment>
<feature type="domain" description="DUF659" evidence="2">
    <location>
        <begin position="253"/>
        <end position="377"/>
    </location>
</feature>
<dbReference type="InterPro" id="IPR012337">
    <property type="entry name" value="RNaseH-like_sf"/>
</dbReference>
<dbReference type="Pfam" id="PF04937">
    <property type="entry name" value="DUF659"/>
    <property type="match status" value="1"/>
</dbReference>
<dbReference type="STRING" id="448386.A0A2V3IFR3"/>